<feature type="domain" description="TOG" evidence="7">
    <location>
        <begin position="1254"/>
        <end position="1488"/>
    </location>
</feature>
<dbReference type="InterPro" id="IPR024395">
    <property type="entry name" value="CLASP_N_dom"/>
</dbReference>
<feature type="compositionally biased region" description="Low complexity" evidence="6">
    <location>
        <begin position="1491"/>
        <end position="1504"/>
    </location>
</feature>
<feature type="compositionally biased region" description="Polar residues" evidence="6">
    <location>
        <begin position="766"/>
        <end position="775"/>
    </location>
</feature>
<dbReference type="GO" id="GO:0031110">
    <property type="term" value="P:regulation of microtubule polymerization or depolymerization"/>
    <property type="evidence" value="ECO:0007669"/>
    <property type="project" value="UniProtKB-ARBA"/>
</dbReference>
<feature type="region of interest" description="Disordered" evidence="6">
    <location>
        <begin position="1484"/>
        <end position="1504"/>
    </location>
</feature>
<dbReference type="InterPro" id="IPR021133">
    <property type="entry name" value="HEAT_type_2"/>
</dbReference>
<dbReference type="GO" id="GO:0000776">
    <property type="term" value="C:kinetochore"/>
    <property type="evidence" value="ECO:0007669"/>
    <property type="project" value="TreeGrafter"/>
</dbReference>
<dbReference type="GO" id="GO:0005881">
    <property type="term" value="C:cytoplasmic microtubule"/>
    <property type="evidence" value="ECO:0007669"/>
    <property type="project" value="TreeGrafter"/>
</dbReference>
<evidence type="ECO:0000259" key="7">
    <source>
        <dbReference type="SMART" id="SM01349"/>
    </source>
</evidence>
<dbReference type="CTD" id="23332"/>
<keyword evidence="4" id="KW-0206">Cytoskeleton</keyword>
<dbReference type="PROSITE" id="PS50077">
    <property type="entry name" value="HEAT_REPEAT"/>
    <property type="match status" value="1"/>
</dbReference>
<evidence type="ECO:0000256" key="6">
    <source>
        <dbReference type="SAM" id="MobiDB-lite"/>
    </source>
</evidence>
<dbReference type="Proteomes" id="UP000887568">
    <property type="component" value="Unplaced"/>
</dbReference>
<keyword evidence="9" id="KW-1185">Reference proteome</keyword>
<feature type="compositionally biased region" description="Low complexity" evidence="6">
    <location>
        <begin position="297"/>
        <end position="312"/>
    </location>
</feature>
<evidence type="ECO:0000256" key="4">
    <source>
        <dbReference type="ARBA" id="ARBA00023212"/>
    </source>
</evidence>
<evidence type="ECO:0000256" key="3">
    <source>
        <dbReference type="ARBA" id="ARBA00022737"/>
    </source>
</evidence>
<feature type="compositionally biased region" description="Polar residues" evidence="6">
    <location>
        <begin position="675"/>
        <end position="687"/>
    </location>
</feature>
<feature type="compositionally biased region" description="Low complexity" evidence="6">
    <location>
        <begin position="558"/>
        <end position="579"/>
    </location>
</feature>
<dbReference type="OrthoDB" id="46159at2759"/>
<protein>
    <recommendedName>
        <fullName evidence="7">TOG domain-containing protein</fullName>
    </recommendedName>
</protein>
<feature type="compositionally biased region" description="Low complexity" evidence="6">
    <location>
        <begin position="636"/>
        <end position="652"/>
    </location>
</feature>
<feature type="domain" description="TOG" evidence="7">
    <location>
        <begin position="832"/>
        <end position="1065"/>
    </location>
</feature>
<dbReference type="GO" id="GO:0040001">
    <property type="term" value="P:establishment of mitotic spindle localization"/>
    <property type="evidence" value="ECO:0007669"/>
    <property type="project" value="TreeGrafter"/>
</dbReference>
<dbReference type="PANTHER" id="PTHR21567">
    <property type="entry name" value="CLASP"/>
    <property type="match status" value="1"/>
</dbReference>
<feature type="domain" description="TOG" evidence="7">
    <location>
        <begin position="1"/>
        <end position="228"/>
    </location>
</feature>
<sequence length="1504" mass="166286">MADVTLDSIVAQILKPDTQSRLQASHEFQMFLADEDNQLVCENFDRLVDALVSWVNCSNFKVSLCGLECLTCLVDRMEEKFKTHIGTVLPAVVDRLGDGKDQVREQAQALIQKLMSPAATPQYVFERLMKGFSHKGWRVREEILLCLNQTINVFGAATLSLNKIVPSICKLLGDPNSQVRDTAINTLVEIYRHVGEKVRIDLGKKGIPSSRLSIIYAKFDEVNRSGRMLVVSPDAPKPSSGGDEPDSKISFWNTKMKSAVAKTSAVSSFAEETLYENEEAGHKSQAKRAASGVSRKSAASRPATASGSSAAGSVDEDAFYNSFEDVPNVTIFSNRSLEEELNKLNEIMKDEKADWEVRTNALKKLRSYFIAGAPDYDCFLPCLRILEEALVFSVKDLRSQVVREGCITLAFFSVKLGRQFDHVAETLLPPLFNLLQNTVKVMATSGSVCLGIILKHNHSTRLIPIFKHNITSKSTAIRRQSCQFLLNILTDWETHSLEKHVNILSDCVHKGIEDADSEARAISRKAFWKFSEHFRVQADKLFHSLDASKQKAVQGDMSGASSSGSLSSKSLSRASSSGSQENVSSTTLPRRSIYASRSTRRKTTEIVYRPNTHTDKTDGNKSGALGQRSSSEVNLAAASRSRSRYASNTSAAGMAARMPRSKSTSRENLLAATTPGRSNIPTPNGRTGRTKSRIGVSQSQPGSRTNSRSSSPSQLRLQQGIAVNGSAATAARRRNKSGIPVPRSQGTSREASPSRYNFASRDRRLSNSSGSQAQREANHKGNILTQRVLEPGQDAETALAMALSQQAKASRRRWDSYSDDESETSSVCSVGSFGSGRDRAFEDIPEILNKMASPGWSERKEGLIGMQNVLQCSRPLSRAELKRAQDIFTRMFADAHSKVFSLFLETLVEFVIVHKSDLSDWLFVLMTRLLMKMGADLLGSVLHKVQRALDVVREAFPYDQQFKILTRFIMDQTQTPNNKVKVSLLRYMESLSELMDPSQFTNSSETRLAVSRIISWTKEAKNPEVRKASQSVLIALFELNTPEFSSMLSVLPKTFQDGATRLLHNHLRNATVNENESIAVDLQRKASPRSPYKASPRSTDSSPRGSYASNGPPEFDAENMNSEDIYDSLRRTTAAIQNFTYSSRDDLDAFLKEGHRVDSDEVSADSGIISSMTDVRVDSPPGKVKGYQDYLPASSNGDAYARQQPPPPPQPFLANTPASYSSSSVTSNYSCPVIQRDNGISDTRLTVTDGSCEDLLSEGDHVDILVPLLTELSNHNQRFEERRTAMMQLIKLTRSESVTMWDNHFKTVLLLMLETLGDVEASIRAMALRVLREILRNQPDRFKDYAELTILKILEAHKDPQSEVVRAAEETSATLAHSIAPDQCVRVLCPIIQTAEYPINQAAIKMLTKVLELMPGLELEEIVAEVVPVLLKSYDHHESSVRKASVFCLVAIHSVIGERLKDHLGSLSGSKTKLLNLYIKRAQSEKQTTVPSPSSPSALSSGSR</sequence>
<dbReference type="GO" id="GO:1902903">
    <property type="term" value="P:regulation of supramolecular fiber organization"/>
    <property type="evidence" value="ECO:0007669"/>
    <property type="project" value="UniProtKB-ARBA"/>
</dbReference>
<dbReference type="Pfam" id="PF21041">
    <property type="entry name" value="XMAP215_CLASP_TOG"/>
    <property type="match status" value="1"/>
</dbReference>
<dbReference type="GeneID" id="119729812"/>
<dbReference type="SUPFAM" id="SSF48371">
    <property type="entry name" value="ARM repeat"/>
    <property type="match status" value="2"/>
</dbReference>
<dbReference type="PANTHER" id="PTHR21567:SF9">
    <property type="entry name" value="CLIP-ASSOCIATING PROTEIN"/>
    <property type="match status" value="1"/>
</dbReference>
<evidence type="ECO:0000313" key="8">
    <source>
        <dbReference type="EnsemblMetazoa" id="XP_038058524.1"/>
    </source>
</evidence>
<feature type="compositionally biased region" description="Polar residues" evidence="6">
    <location>
        <begin position="744"/>
        <end position="757"/>
    </location>
</feature>
<comment type="subcellular location">
    <subcellularLocation>
        <location evidence="1">Cytoplasm</location>
        <location evidence="1">Cytoskeleton</location>
    </subcellularLocation>
</comment>
<dbReference type="Pfam" id="PF12348">
    <property type="entry name" value="CLASP_N"/>
    <property type="match status" value="1"/>
</dbReference>
<evidence type="ECO:0000256" key="1">
    <source>
        <dbReference type="ARBA" id="ARBA00004245"/>
    </source>
</evidence>
<dbReference type="SMART" id="SM01349">
    <property type="entry name" value="TOG"/>
    <property type="match status" value="4"/>
</dbReference>
<feature type="region of interest" description="Disordered" evidence="6">
    <location>
        <begin position="1173"/>
        <end position="1219"/>
    </location>
</feature>
<feature type="compositionally biased region" description="Polar residues" evidence="6">
    <location>
        <begin position="580"/>
        <end position="589"/>
    </location>
</feature>
<organism evidence="8 9">
    <name type="scientific">Patiria miniata</name>
    <name type="common">Bat star</name>
    <name type="synonym">Asterina miniata</name>
    <dbReference type="NCBI Taxonomy" id="46514"/>
    <lineage>
        <taxon>Eukaryota</taxon>
        <taxon>Metazoa</taxon>
        <taxon>Echinodermata</taxon>
        <taxon>Eleutherozoa</taxon>
        <taxon>Asterozoa</taxon>
        <taxon>Asteroidea</taxon>
        <taxon>Valvatacea</taxon>
        <taxon>Valvatida</taxon>
        <taxon>Asterinidae</taxon>
        <taxon>Patiria</taxon>
    </lineage>
</organism>
<dbReference type="GO" id="GO:0090307">
    <property type="term" value="P:mitotic spindle assembly"/>
    <property type="evidence" value="ECO:0007669"/>
    <property type="project" value="TreeGrafter"/>
</dbReference>
<evidence type="ECO:0000313" key="9">
    <source>
        <dbReference type="Proteomes" id="UP000887568"/>
    </source>
</evidence>
<dbReference type="GO" id="GO:0005876">
    <property type="term" value="C:spindle microtubule"/>
    <property type="evidence" value="ECO:0007669"/>
    <property type="project" value="TreeGrafter"/>
</dbReference>
<dbReference type="InterPro" id="IPR011989">
    <property type="entry name" value="ARM-like"/>
</dbReference>
<feature type="compositionally biased region" description="Polar residues" evidence="6">
    <location>
        <begin position="1096"/>
        <end position="1109"/>
    </location>
</feature>
<keyword evidence="3" id="KW-0677">Repeat</keyword>
<proteinExistence type="predicted"/>
<evidence type="ECO:0000256" key="5">
    <source>
        <dbReference type="PROSITE-ProRule" id="PRU00103"/>
    </source>
</evidence>
<dbReference type="OMA" id="KMRHNWL"/>
<feature type="domain" description="TOG" evidence="7">
    <location>
        <begin position="336"/>
        <end position="566"/>
    </location>
</feature>
<dbReference type="InterPro" id="IPR034085">
    <property type="entry name" value="TOG"/>
</dbReference>
<feature type="region of interest" description="Disordered" evidence="6">
    <location>
        <begin position="1081"/>
        <end position="1119"/>
    </location>
</feature>
<feature type="region of interest" description="Disordered" evidence="6">
    <location>
        <begin position="276"/>
        <end position="312"/>
    </location>
</feature>
<feature type="region of interest" description="Disordered" evidence="6">
    <location>
        <begin position="553"/>
        <end position="785"/>
    </location>
</feature>
<dbReference type="RefSeq" id="XP_038058524.1">
    <property type="nucleotide sequence ID" value="XM_038202596.1"/>
</dbReference>
<evidence type="ECO:0000256" key="2">
    <source>
        <dbReference type="ARBA" id="ARBA00022490"/>
    </source>
</evidence>
<dbReference type="EnsemblMetazoa" id="XM_038202596.1">
    <property type="protein sequence ID" value="XP_038058524.1"/>
    <property type="gene ID" value="LOC119729812"/>
</dbReference>
<dbReference type="GO" id="GO:0045180">
    <property type="term" value="C:basal cortex"/>
    <property type="evidence" value="ECO:0007669"/>
    <property type="project" value="TreeGrafter"/>
</dbReference>
<dbReference type="InterPro" id="IPR016024">
    <property type="entry name" value="ARM-type_fold"/>
</dbReference>
<accession>A0A914A4P5</accession>
<dbReference type="GO" id="GO:0072686">
    <property type="term" value="C:mitotic spindle"/>
    <property type="evidence" value="ECO:0007669"/>
    <property type="project" value="TreeGrafter"/>
</dbReference>
<dbReference type="InterPro" id="IPR048491">
    <property type="entry name" value="XMAP215_CLASP_TOG"/>
</dbReference>
<reference evidence="8" key="1">
    <citation type="submission" date="2022-11" db="UniProtKB">
        <authorList>
            <consortium name="EnsemblMetazoa"/>
        </authorList>
    </citation>
    <scope>IDENTIFICATION</scope>
</reference>
<feature type="repeat" description="HEAT" evidence="5">
    <location>
        <begin position="164"/>
        <end position="202"/>
    </location>
</feature>
<dbReference type="GO" id="GO:0008017">
    <property type="term" value="F:microtubule binding"/>
    <property type="evidence" value="ECO:0007669"/>
    <property type="project" value="TreeGrafter"/>
</dbReference>
<dbReference type="GO" id="GO:0005815">
    <property type="term" value="C:microtubule organizing center"/>
    <property type="evidence" value="ECO:0007669"/>
    <property type="project" value="TreeGrafter"/>
</dbReference>
<feature type="compositionally biased region" description="Low complexity" evidence="6">
    <location>
        <begin position="699"/>
        <end position="720"/>
    </location>
</feature>
<keyword evidence="2" id="KW-0963">Cytoplasm</keyword>
<dbReference type="Gene3D" id="1.25.10.10">
    <property type="entry name" value="Leucine-rich Repeat Variant"/>
    <property type="match status" value="4"/>
</dbReference>
<name>A0A914A4P5_PATMI</name>